<keyword evidence="4" id="KW-0325">Glycoprotein</keyword>
<dbReference type="KEGG" id="epa:110253943"/>
<dbReference type="PANTHER" id="PTHR10609">
    <property type="entry name" value="BIOTINIDASE-RELATED"/>
    <property type="match status" value="1"/>
</dbReference>
<dbReference type="Proteomes" id="UP000887567">
    <property type="component" value="Unplaced"/>
</dbReference>
<dbReference type="EnsemblMetazoa" id="XM_028663661.1">
    <property type="protein sequence ID" value="XP_028519462.1"/>
    <property type="gene ID" value="LOC110253943"/>
</dbReference>
<feature type="signal peptide" evidence="5">
    <location>
        <begin position="1"/>
        <end position="21"/>
    </location>
</feature>
<dbReference type="PROSITE" id="PS50263">
    <property type="entry name" value="CN_HYDROLASE"/>
    <property type="match status" value="1"/>
</dbReference>
<feature type="domain" description="CN hydrolase" evidence="6">
    <location>
        <begin position="44"/>
        <end position="321"/>
    </location>
</feature>
<reference evidence="7" key="1">
    <citation type="submission" date="2022-11" db="UniProtKB">
        <authorList>
            <consortium name="EnsemblMetazoa"/>
        </authorList>
    </citation>
    <scope>IDENTIFICATION</scope>
</reference>
<comment type="similarity">
    <text evidence="1">Belongs to the carbon-nitrogen hydrolase superfamily. BTD/VNN family.</text>
</comment>
<proteinExistence type="inferred from homology"/>
<dbReference type="GeneID" id="110253943"/>
<evidence type="ECO:0000313" key="7">
    <source>
        <dbReference type="EnsemblMetazoa" id="XP_020916559.1"/>
    </source>
</evidence>
<name>A0A913Y7Y4_EXADI</name>
<dbReference type="InterPro" id="IPR003010">
    <property type="entry name" value="C-N_Hydrolase"/>
</dbReference>
<dbReference type="Gene3D" id="3.60.110.10">
    <property type="entry name" value="Carbon-nitrogen hydrolase"/>
    <property type="match status" value="1"/>
</dbReference>
<dbReference type="InterPro" id="IPR040154">
    <property type="entry name" value="Biotinidase/VNN"/>
</dbReference>
<dbReference type="PANTHER" id="PTHR10609:SF27">
    <property type="entry name" value="CN HYDROLASE DOMAIN-CONTAINING PROTEIN-RELATED"/>
    <property type="match status" value="1"/>
</dbReference>
<evidence type="ECO:0000256" key="1">
    <source>
        <dbReference type="ARBA" id="ARBA00008225"/>
    </source>
</evidence>
<keyword evidence="2 5" id="KW-0732">Signal</keyword>
<dbReference type="Pfam" id="PF19018">
    <property type="entry name" value="Vanin_C"/>
    <property type="match status" value="1"/>
</dbReference>
<dbReference type="InterPro" id="IPR043957">
    <property type="entry name" value="Vanin_C"/>
</dbReference>
<evidence type="ECO:0000256" key="4">
    <source>
        <dbReference type="ARBA" id="ARBA00023180"/>
    </source>
</evidence>
<evidence type="ECO:0000313" key="8">
    <source>
        <dbReference type="Proteomes" id="UP000887567"/>
    </source>
</evidence>
<dbReference type="FunFam" id="3.60.110.10:FF:000001">
    <property type="entry name" value="biotinidase isoform X1"/>
    <property type="match status" value="1"/>
</dbReference>
<dbReference type="InterPro" id="IPR036526">
    <property type="entry name" value="C-N_Hydrolase_sf"/>
</dbReference>
<dbReference type="RefSeq" id="XP_028519462.1">
    <property type="nucleotide sequence ID" value="XM_028663661.1"/>
</dbReference>
<dbReference type="GO" id="GO:0016811">
    <property type="term" value="F:hydrolase activity, acting on carbon-nitrogen (but not peptide) bonds, in linear amides"/>
    <property type="evidence" value="ECO:0007669"/>
    <property type="project" value="InterPro"/>
</dbReference>
<evidence type="ECO:0000256" key="2">
    <source>
        <dbReference type="ARBA" id="ARBA00022729"/>
    </source>
</evidence>
<dbReference type="OMA" id="ANFGDKQ"/>
<sequence>MEGLKVIVMLWVCMGGISTSAHDSSLEFVAAVYEHAVIGAADRKTVLTKQQALKIVMTNMDIYELQIQRAKEHNTSIIVFPEYGLTGFGYTRDSFKPFLEDIPDPMKTNLTACNDPTTNLTTPIIYRLSCLARDNSIYIVANMGDIKVCHKDPHCPKDGRYQYNTNVVFNDMGTLVARYHKQHPFLNEMKVVDRPRVPEFITFITPFGKFGTMICFDVLFHDPAIPLVTEYNVDHIVFPTAWFDVLPLFSAIGFHGSWARGMEVNFLGANTHIPLYSNTGSGIYSPNGVKSYYRSMSSNGSLLIGVLSKNPRKTRRSEIPMISSEKIQAKIDEDAFYSNLFGDLFLFKELKNSEDSLSVCYNESEICCSLDYKMSAKRDDELFALGVFDGLHTLEGKYYLRICTLIKCQTLDRTSCGQQAFNSSTIFDSFTLKSQLNVKYAFPQVVGDGVTLLPGEWYHDMPVTKLISRKRLSHGLLTAAIFGRVYEYDEEQKNHATCGLCMSSGLMYVMTLIAWSIY</sequence>
<dbReference type="Pfam" id="PF00795">
    <property type="entry name" value="CN_hydrolase"/>
    <property type="match status" value="1"/>
</dbReference>
<dbReference type="AlphaFoldDB" id="A0A913Y7Y4"/>
<keyword evidence="3" id="KW-0378">Hydrolase</keyword>
<dbReference type="OrthoDB" id="10250282at2759"/>
<accession>A0A913Y7Y4</accession>
<protein>
    <recommendedName>
        <fullName evidence="6">CN hydrolase domain-containing protein</fullName>
    </recommendedName>
</protein>
<evidence type="ECO:0000256" key="3">
    <source>
        <dbReference type="ARBA" id="ARBA00022801"/>
    </source>
</evidence>
<feature type="chain" id="PRO_5038275526" description="CN hydrolase domain-containing protein" evidence="5">
    <location>
        <begin position="22"/>
        <end position="518"/>
    </location>
</feature>
<organism evidence="7 8">
    <name type="scientific">Exaiptasia diaphana</name>
    <name type="common">Tropical sea anemone</name>
    <name type="synonym">Aiptasia pulchella</name>
    <dbReference type="NCBI Taxonomy" id="2652724"/>
    <lineage>
        <taxon>Eukaryota</taxon>
        <taxon>Metazoa</taxon>
        <taxon>Cnidaria</taxon>
        <taxon>Anthozoa</taxon>
        <taxon>Hexacorallia</taxon>
        <taxon>Actiniaria</taxon>
        <taxon>Aiptasiidae</taxon>
        <taxon>Exaiptasia</taxon>
    </lineage>
</organism>
<evidence type="ECO:0000256" key="5">
    <source>
        <dbReference type="SAM" id="SignalP"/>
    </source>
</evidence>
<dbReference type="InterPro" id="IPR012101">
    <property type="entry name" value="Biotinidase-like_euk"/>
</dbReference>
<keyword evidence="8" id="KW-1185">Reference proteome</keyword>
<dbReference type="CDD" id="cd07567">
    <property type="entry name" value="biotinidase_like"/>
    <property type="match status" value="1"/>
</dbReference>
<dbReference type="RefSeq" id="XP_020916559.1">
    <property type="nucleotide sequence ID" value="XM_021060900.2"/>
</dbReference>
<dbReference type="EnsemblMetazoa" id="XM_021060900.2">
    <property type="protein sequence ID" value="XP_020916559.1"/>
    <property type="gene ID" value="LOC110253943"/>
</dbReference>
<evidence type="ECO:0000259" key="6">
    <source>
        <dbReference type="PROSITE" id="PS50263"/>
    </source>
</evidence>
<dbReference type="SUPFAM" id="SSF56317">
    <property type="entry name" value="Carbon-nitrogen hydrolase"/>
    <property type="match status" value="1"/>
</dbReference>